<accession>A0A7H0DGZ0</accession>
<dbReference type="PANTHER" id="PTHR33163:SF40">
    <property type="entry name" value="PROTEIN TIC 214"/>
    <property type="match status" value="1"/>
</dbReference>
<proteinExistence type="inferred from homology"/>
<feature type="compositionally biased region" description="Basic and acidic residues" evidence="14">
    <location>
        <begin position="1414"/>
        <end position="1461"/>
    </location>
</feature>
<evidence type="ECO:0000256" key="12">
    <source>
        <dbReference type="ARBA" id="ARBA00023136"/>
    </source>
</evidence>
<dbReference type="GO" id="GO:0015031">
    <property type="term" value="P:protein transport"/>
    <property type="evidence" value="ECO:0007669"/>
    <property type="project" value="UniProtKB-KW"/>
</dbReference>
<keyword evidence="12 15" id="KW-0472">Membrane</keyword>
<feature type="transmembrane region" description="Helical" evidence="15">
    <location>
        <begin position="196"/>
        <end position="217"/>
    </location>
</feature>
<feature type="transmembrane region" description="Helical" evidence="15">
    <location>
        <begin position="72"/>
        <end position="90"/>
    </location>
</feature>
<keyword evidence="11 15" id="KW-1133">Transmembrane helix</keyword>
<feature type="compositionally biased region" description="Basic and acidic residues" evidence="14">
    <location>
        <begin position="239"/>
        <end position="257"/>
    </location>
</feature>
<feature type="transmembrane region" description="Helical" evidence="15">
    <location>
        <begin position="47"/>
        <end position="66"/>
    </location>
</feature>
<feature type="compositionally biased region" description="Acidic residues" evidence="14">
    <location>
        <begin position="1462"/>
        <end position="1471"/>
    </location>
</feature>
<feature type="transmembrane region" description="Helical" evidence="15">
    <location>
        <begin position="150"/>
        <end position="176"/>
    </location>
</feature>
<keyword evidence="6" id="KW-0813">Transport</keyword>
<feature type="transmembrane region" description="Helical" evidence="15">
    <location>
        <begin position="111"/>
        <end position="130"/>
    </location>
</feature>
<evidence type="ECO:0000256" key="6">
    <source>
        <dbReference type="ARBA" id="ARBA00022448"/>
    </source>
</evidence>
<protein>
    <recommendedName>
        <fullName evidence="5">Protein TIC 214</fullName>
    </recommendedName>
    <alternativeName>
        <fullName evidence="13">Translocon at the inner envelope membrane of chloroplasts 214</fullName>
    </alternativeName>
</protein>
<feature type="region of interest" description="Disordered" evidence="14">
    <location>
        <begin position="1411"/>
        <end position="1485"/>
    </location>
</feature>
<dbReference type="RefSeq" id="YP_009994474.1">
    <property type="nucleotide sequence ID" value="NC_052872.1"/>
</dbReference>
<comment type="function">
    <text evidence="1">Involved in protein precursor import into chloroplasts. May be part of an intermediate translocation complex acting as a protein-conducting channel at the inner envelope.</text>
</comment>
<name>A0A7H0DGZ0_9ASTE</name>
<evidence type="ECO:0000256" key="10">
    <source>
        <dbReference type="ARBA" id="ARBA00022927"/>
    </source>
</evidence>
<evidence type="ECO:0000256" key="14">
    <source>
        <dbReference type="SAM" id="MobiDB-lite"/>
    </source>
</evidence>
<feature type="region of interest" description="Disordered" evidence="14">
    <location>
        <begin position="239"/>
        <end position="265"/>
    </location>
</feature>
<comment type="subcellular location">
    <subcellularLocation>
        <location evidence="2">Plastid</location>
        <location evidence="2">Chloroplast inner membrane</location>
        <topology evidence="2">Multi-pass membrane protein</topology>
    </subcellularLocation>
</comment>
<keyword evidence="8 15" id="KW-0812">Transmembrane</keyword>
<evidence type="ECO:0000256" key="15">
    <source>
        <dbReference type="SAM" id="Phobius"/>
    </source>
</evidence>
<comment type="similarity">
    <text evidence="3">Belongs to the TIC214 family.</text>
</comment>
<evidence type="ECO:0000256" key="2">
    <source>
        <dbReference type="ARBA" id="ARBA00004478"/>
    </source>
</evidence>
<evidence type="ECO:0000256" key="4">
    <source>
        <dbReference type="ARBA" id="ARBA00011510"/>
    </source>
</evidence>
<feature type="transmembrane region" description="Helical" evidence="15">
    <location>
        <begin position="6"/>
        <end position="26"/>
    </location>
</feature>
<evidence type="ECO:0000256" key="8">
    <source>
        <dbReference type="ARBA" id="ARBA00022692"/>
    </source>
</evidence>
<feature type="compositionally biased region" description="Basic and acidic residues" evidence="14">
    <location>
        <begin position="1472"/>
        <end position="1485"/>
    </location>
</feature>
<keyword evidence="16" id="KW-0934">Plastid</keyword>
<dbReference type="InterPro" id="IPR008896">
    <property type="entry name" value="TIC214"/>
</dbReference>
<evidence type="ECO:0000256" key="11">
    <source>
        <dbReference type="ARBA" id="ARBA00022989"/>
    </source>
</evidence>
<organism evidence="16">
    <name type="scientific">Cuscuta pedicellata</name>
    <dbReference type="NCBI Taxonomy" id="192827"/>
    <lineage>
        <taxon>Eukaryota</taxon>
        <taxon>Viridiplantae</taxon>
        <taxon>Streptophyta</taxon>
        <taxon>Embryophyta</taxon>
        <taxon>Tracheophyta</taxon>
        <taxon>Spermatophyta</taxon>
        <taxon>Magnoliopsida</taxon>
        <taxon>eudicotyledons</taxon>
        <taxon>Gunneridae</taxon>
        <taxon>Pentapetalae</taxon>
        <taxon>asterids</taxon>
        <taxon>lamiids</taxon>
        <taxon>Solanales</taxon>
        <taxon>Convolvulaceae</taxon>
        <taxon>Cuscuteae</taxon>
        <taxon>Cuscuta</taxon>
        <taxon>Cuscuta subgen. Cuscuta</taxon>
    </lineage>
</organism>
<dbReference type="Pfam" id="PF05758">
    <property type="entry name" value="Ycf1"/>
    <property type="match status" value="3"/>
</dbReference>
<keyword evidence="9" id="KW-1001">Plastid inner membrane</keyword>
<sequence length="1731" mass="204085">MNSVVVVGLYYGFITAFSIRSSYFFFMRVLVIEKEPNTKKGIPATTGFIMGQLMRLLSIYYVPFYLALGRPHTITALALPYLLIQLFFNTENKFFVNRSNNRNSSRNLENICIFLNHLILQLLNICILPSSTLARLVSLYMFRCNNKMLFITSSLFAWVIGQILVINCLEVILVWVRKNNFIRSIIQRYLGRNSIFVILLNCSFASLLFILSIQSLGRTPLPIPTQQFSEVSKIEQREKERLKREEERDVEKEEQSTQKDPSTFSSEKGLFEKELDFKEPDSQVSNSELEMIDQEHLVSLLFDYKRWARPFRYIKNNRLEQAVRNEMAQYFFDIHQSDGKERISFTHPISLSTFWEMIKTKIPLLSKEKDISYKLENFWISRNKQKLNSIKSDFSNRVNNLDKPISVPRMEIGTTRTRLCIQNDEIKKQYLPEKYDPLLNGPSRGRIKNDIMLIKNESSLKNLREAVMINRLHALFLMPTFEKNPLQIGELSTLSSSLNLTDSENLTKFLVNPIDTDDPKSIAIEKIGKKVPRWSYKLITELEQISYFTNPPEDHDIRSRKGISVLIFEEPKTIKEKTKNKDKTTKDINIQTTNKYEFDNDEKDTSIKTTKKDENEKLFLIRYPHQSDFRQGLIKDSMRTQRRKIVIEELLKANAHSPLFFDRMTKKTFFSVPCLAQLKRLFKNWSSGKGFGILESTDEKNKIKKIENKKEKKRREEIERLEIGEAWETLPFTQPIRGFLLITQSILRKKVLLPSLIIGKNIGRMLLFQTPEWSEDLQEWNRETHIKCTYNGIPLADKKFPENWLTEGIQIKILFPFCLKPWHQSKSLISGDDFCFLTVWGRETEHPFGHPRQTPSFFKPVLKELYKFLKKLSKEKTNSSKTRTIKPSEIKEEKNDIISNQIMNEPFSQIEKITDWKNSSPIEKMQAITDRTSTIKKKLERITEEKKRVTLELNMSPYKKSSRLALSKTFCQIFKIRKNRLICKFHYFIKLLIQRISNSIFFYTISICRMTNQLFVESTKTLIDKTQKNQNKMNFLSNIKKHKNHRYKENLESFDDLSNLSQAYVLYKISQRGILNVCNLKSVLQDHGTSLLIKNKIKDSFHRQGILQSEAKKKQLQRPRTSQWKTWLRGNSQYDLSPNFWSALRSQKQKWRNRVKRYPRSKEKYLDKWNSGRKLKLSKYRKQKGANSVLNQNEKDNCQKCYRYDLLSYQCIQYEKNSASVITSPVTRREPISYHYKMSQNNLFAITKNIPITSLRGKIERVNMPYIEKNLDRKYLNWKKIHFSLEKKVDIESWITANSSSTKNTPIFTYNYQLIDKMEQILKIEQIFKNEKDIFSLSIQKNTEMNRLNSTNSLVDWMGMNEEILDRPLTSQELLVFPEFVWLVNIYKMKPWIIPSDLLISNWNLIEMTSQKTGKAEDKKTSKTEGKNKKTGKTEDKNKKTGKTEDKNKNEGKTEGKKTDPTDESQNEGETYENKNKGETEDQEKSETEIQLELFMKKYLLFQFREDVIFNESLFQNLQIYCLLLRLIKRKKMMLSWIQREKFNLGIMPQMIEKISVPDPKVSVPDSKVSVPEFLKTTGFLIDPLPLSIKPNGKFLMYQTISISLVHKSKQMNQKDGKEKIIRSLENNQCDPLLLENILSSRRRRELRTLLCFNSNKWNGVDTNSVVCNKNKVGEEKNPGHKDKKEFIEFFIWPNYRLEDLACMNRYWFYTNNGSRFSMLRIHMYLPLKIK</sequence>
<evidence type="ECO:0000256" key="3">
    <source>
        <dbReference type="ARBA" id="ARBA00009956"/>
    </source>
</evidence>
<dbReference type="GO" id="GO:0009706">
    <property type="term" value="C:chloroplast inner membrane"/>
    <property type="evidence" value="ECO:0007669"/>
    <property type="project" value="UniProtKB-SubCell"/>
</dbReference>
<evidence type="ECO:0000313" key="16">
    <source>
        <dbReference type="EMBL" id="QNP08600.1"/>
    </source>
</evidence>
<evidence type="ECO:0000256" key="9">
    <source>
        <dbReference type="ARBA" id="ARBA00022780"/>
    </source>
</evidence>
<evidence type="ECO:0000256" key="7">
    <source>
        <dbReference type="ARBA" id="ARBA00022528"/>
    </source>
</evidence>
<evidence type="ECO:0000256" key="5">
    <source>
        <dbReference type="ARBA" id="ARBA00016640"/>
    </source>
</evidence>
<evidence type="ECO:0000256" key="13">
    <source>
        <dbReference type="ARBA" id="ARBA00029978"/>
    </source>
</evidence>
<evidence type="ECO:0000256" key="1">
    <source>
        <dbReference type="ARBA" id="ARBA00002515"/>
    </source>
</evidence>
<keyword evidence="7" id="KW-0150">Chloroplast</keyword>
<dbReference type="GeneID" id="62631354"/>
<dbReference type="PANTHER" id="PTHR33163">
    <property type="entry name" value="PROTEIN TIC 214-RELATED"/>
    <property type="match status" value="1"/>
</dbReference>
<dbReference type="EMBL" id="MN464181">
    <property type="protein sequence ID" value="QNP08600.1"/>
    <property type="molecule type" value="Genomic_DNA"/>
</dbReference>
<geneLocation type="plastid" evidence="16"/>
<keyword evidence="10" id="KW-0653">Protein transport</keyword>
<comment type="subunit">
    <text evidence="4">Part of the Tic complex.</text>
</comment>
<gene>
    <name evidence="16" type="primary">ycf1</name>
</gene>
<reference evidence="16" key="1">
    <citation type="journal article" date="2020" name="Bot. J. Linn. Soc.">
        <title>Reconstructing plastome evolution across the phylogenetic backbone of the parasitic plant genus Cuscuta (Convolvulaceae).</title>
        <authorList>
            <person name="Banerjee A."/>
            <person name="Stefanovic S."/>
        </authorList>
    </citation>
    <scope>NUCLEOTIDE SEQUENCE</scope>
</reference>